<feature type="compositionally biased region" description="Low complexity" evidence="1">
    <location>
        <begin position="938"/>
        <end position="954"/>
    </location>
</feature>
<dbReference type="RefSeq" id="WP_208084229.1">
    <property type="nucleotide sequence ID" value="NZ_CP086136.1"/>
</dbReference>
<feature type="region of interest" description="Disordered" evidence="1">
    <location>
        <begin position="333"/>
        <end position="385"/>
    </location>
</feature>
<name>A0A939M0T3_9BRAD</name>
<feature type="compositionally biased region" description="Pro residues" evidence="1">
    <location>
        <begin position="342"/>
        <end position="378"/>
    </location>
</feature>
<dbReference type="Proteomes" id="UP000664702">
    <property type="component" value="Chromosome"/>
</dbReference>
<reference evidence="2" key="1">
    <citation type="submission" date="2021-03" db="EMBL/GenBank/DDBJ databases">
        <title>Whole Genome Sequence of Bradyrhizobium sp. Strain 144S4.</title>
        <authorList>
            <person name="Bromfield E.S.P."/>
            <person name="Cloutier S."/>
        </authorList>
    </citation>
    <scope>NUCLEOTIDE SEQUENCE [LARGE SCALE GENOMIC DNA]</scope>
    <source>
        <strain evidence="2">144S4</strain>
    </source>
</reference>
<dbReference type="KEGG" id="bban:J4G43_005795"/>
<protein>
    <submittedName>
        <fullName evidence="2">Uncharacterized protein</fullName>
    </submittedName>
</protein>
<dbReference type="EMBL" id="CP086136">
    <property type="protein sequence ID" value="UEM13810.1"/>
    <property type="molecule type" value="Genomic_DNA"/>
</dbReference>
<sequence length="2307" mass="245048">MTLDSIDVEFFAENNRSNWQPTATGARPRDPFDDPRGDRTKGREGELIKRFIQQIVGDDPSGFSELSDARLAQPTRLAFHINCAPVPNATAEEAGLNYSSDASPRTPNSGGFTYPELDFTFADLTDWSRHEPAVTLRARKLFNGNASGIVPPIGARAANLADHDVLTYQGLSIGGVTAEQRLGEIRAALARKPTPYETAIEIPARLTLSTAQDAIWLDRRKLPWQVVHEQAGTVPKITPAEGPGGETVMKSGDPVRRSHRPLWVVQLALDGLEPNLRIVDSPDLRPNALTWLKPGDVRQIGQGAPPRGPLAPWFIGQEQMDAATLTADGVNAKLPPAAQIPTPAPSATPSPAPSATPNPAPSPAPSPVPSPTPIPAPTPTSSALCTPPLRDRIWRILRVLCGRDDDRKALGNLQFFRSALDAYDRHELVLLSSAYGLPVIGKRKPREGDPAGSKVAGGLVAGSGQIEPGDDFSVLDADDAQAIQRPQQLRVRELWLSALGGSFIHDTQFLPSAGANDLWGGKIFDGFSIERWRAEIVLGRDIVGEVVYKGYLFPLGHRASLVKLTERLFLRSETLGVKAVLVQRIFIRIGRKTQAYPAVGQPFEGRLWCARNVTMRTVQTPDLQDPYQLPKDPSTNPENPMGGRIDLAQSPGLAFWPRVNETDQGLIKFDFTIDGAETSMPLIFVDNIAATTGASLKALVETYRKWANWLPRRTAALRDQNIRYAQETKTGDCTLKTQTIVVSVHAGLKSSGDVWNGDLTAYDTTAILEGAEQPPFYPSLETATVRLENVERFSGGVPRPVDVQYDGRYVRFGFSPKATGSDKPTNPLEIFLNLRTCIAMKMGSNGDRSGGVGRPESNIVAIGRGNGPIGATGAIIYEASGPTLSTEPKGTPEPRGPIQVSDGATLIAPVSPHPEFHDLLSLADFFDPQNPYLNKVQPASGSSSAAPTTGVASPGAASEVSSASDVFDSIRKVLSTFFSDDAKILGVVSYRQLLQVLGFDTTSLLGATPVLRETLQFGSDAALNADPQELVQDIHAHVLAPLQDAINKLETQWQKLSRDIQSQFPGKGVSLAQVFPEIDAGLRDLDGKIATAQTDDDPVGMFLDLAAVYESARTFAAALDRIASNPVARLQAAAVGAVQDALVRFQQPTSQFQDTMKQFGAGLSSVLNADRIDAWLKNLVVQDTSHELDDTLTFAVAAPDLVALAQKTTTGIGNAFDAINTQFKQDLTITVAEFAKAVIADVLTGKSLDETFKNFQAAVADQVKKAIKNAKDALAQLGSNAEKQAAFIIEAELDAFAASILDPANAPMMQDLYSAVTFISNLVAAADSLRKHIAAGKIDASLKDLAGLSDMIIGVGQEPFTRIDQTLRQGFKGLQSQLVRSDLMPPATGADFATFTAEIANCKTYHDWSIAQKKSNFPPSTATPAAFEPMKSLDAFLSAMKVAQTTVNSVADLVTANAQDIQNKAAAVGLDVTLQLKLISDARGLMAGSAASDLGLVGDASALYCAVVTGLARMGAAVSLIPNADWTSVDKDLVVKLTGYEQACAQSAKEIGDALAGAIGRLAEFIKGHAAVIVGSALLGGALDTIGNINGLSIGGQLQTYSTSWKDTEKSVAAAMTSALNVLIKFLIDGGKFAAAVKTTLGNATASLDTVLGPIGLSLKPDEDNLVSALKDLSDASGKFANYTTIATAPATIAGLLATPVVASGTTPTVQSLFTSTAEQTYQQLSAGLHKTEAAAFAAWRALQARANGLPQYLQRAVVVLAQAPLQTFSSAYKTLRELRNTAADNINSPLLSLEARRSLFVAPVFDPRGVDVNDPTDNDAILQALETKDRLAEEAEVLKKIAAYTPPVAPPDITIGNFVRFIDGWSTGKAAPLQIAGNVQNLAAQVLKGNILALIDVAAFRDAILDAIAQLVPTKAVFSYDFASTVTKEPDDGAIFQAQLGSRFVLTTKIEVDLLNGGKTDFAASGSLGPFAIKLVGSVIDALTLRFGGASFVANNGAAPRFDVVYQSYEVGPALDFIQELQTYLTPSDGAGFHIGPLDWALGIEVGYGVNLGSIGIGEVSFFNIIFDVSADLPFTSDGALFKTSLGTRLAPFTISILPYAGSGYFSLFSAADGIRGFEASFLFGGGGSLSFGPLEAQVQVQVGTFIRILKVGNVNSTEIAGTFLAAGSMTIWIFNFAASLYVSLGEDNGNMYGEAIFTFSFSVGFIDYSYSVTVSHNEPQLGSGGGGGGTELEPGLLQPVTRFAALNDPSVVSDALEPLTVAAATAEYPSAAKPPPQDADVISRAICQSEDWKKYASYFDVDLVQ</sequence>
<reference evidence="3 4" key="2">
    <citation type="journal article" date="2022" name="Int. J. Syst. Evol. Microbiol.">
        <title>Strains of Bradyrhizobium barranii sp. nov. associated with legumes native to Canada are symbionts of soybeans and belong to different subspecies (subsp. barranii subsp. nov. and subsp. apii subsp. nov.) and symbiovars (sv. glycinearum and sv. septentrionale).</title>
        <authorList>
            <person name="Bromfield E.S.P."/>
            <person name="Cloutier S."/>
            <person name="Wasai-Hara S."/>
            <person name="Minamisawa K."/>
        </authorList>
    </citation>
    <scope>NUCLEOTIDE SEQUENCE [LARGE SCALE GENOMIC DNA]</scope>
    <source>
        <strain evidence="3 4">144S4</strain>
    </source>
</reference>
<feature type="compositionally biased region" description="Polar residues" evidence="1">
    <location>
        <begin position="14"/>
        <end position="23"/>
    </location>
</feature>
<dbReference type="EMBL" id="JAGEMI010000001">
    <property type="protein sequence ID" value="MBO1860907.1"/>
    <property type="molecule type" value="Genomic_DNA"/>
</dbReference>
<evidence type="ECO:0000313" key="3">
    <source>
        <dbReference type="EMBL" id="UEM13810.1"/>
    </source>
</evidence>
<feature type="compositionally biased region" description="Basic and acidic residues" evidence="1">
    <location>
        <begin position="27"/>
        <end position="42"/>
    </location>
</feature>
<feature type="region of interest" description="Disordered" evidence="1">
    <location>
        <begin position="14"/>
        <end position="42"/>
    </location>
</feature>
<proteinExistence type="predicted"/>
<evidence type="ECO:0000256" key="1">
    <source>
        <dbReference type="SAM" id="MobiDB-lite"/>
    </source>
</evidence>
<evidence type="ECO:0000313" key="4">
    <source>
        <dbReference type="Proteomes" id="UP000664702"/>
    </source>
</evidence>
<organism evidence="2">
    <name type="scientific">Bradyrhizobium barranii subsp. barranii</name>
    <dbReference type="NCBI Taxonomy" id="2823807"/>
    <lineage>
        <taxon>Bacteria</taxon>
        <taxon>Pseudomonadati</taxon>
        <taxon>Pseudomonadota</taxon>
        <taxon>Alphaproteobacteria</taxon>
        <taxon>Hyphomicrobiales</taxon>
        <taxon>Nitrobacteraceae</taxon>
        <taxon>Bradyrhizobium</taxon>
        <taxon>Bradyrhizobium barranii</taxon>
    </lineage>
</organism>
<evidence type="ECO:0000313" key="2">
    <source>
        <dbReference type="EMBL" id="MBO1860907.1"/>
    </source>
</evidence>
<accession>A0A939M0T3</accession>
<gene>
    <name evidence="3" type="ORF">J4G43_005795</name>
    <name evidence="2" type="ORF">J4G43_07980</name>
</gene>
<feature type="region of interest" description="Disordered" evidence="1">
    <location>
        <begin position="934"/>
        <end position="955"/>
    </location>
</feature>